<proteinExistence type="predicted"/>
<gene>
    <name evidence="2" type="ORF">EDD27_8577</name>
</gene>
<dbReference type="Pfam" id="PF13560">
    <property type="entry name" value="HTH_31"/>
    <property type="match status" value="1"/>
</dbReference>
<evidence type="ECO:0000259" key="1">
    <source>
        <dbReference type="PROSITE" id="PS50943"/>
    </source>
</evidence>
<comment type="caution">
    <text evidence="2">The sequence shown here is derived from an EMBL/GenBank/DDBJ whole genome shotgun (WGS) entry which is preliminary data.</text>
</comment>
<dbReference type="GO" id="GO:0003677">
    <property type="term" value="F:DNA binding"/>
    <property type="evidence" value="ECO:0007669"/>
    <property type="project" value="InterPro"/>
</dbReference>
<dbReference type="AlphaFoldDB" id="A0A438MIM4"/>
<dbReference type="RefSeq" id="WP_164904023.1">
    <property type="nucleotide sequence ID" value="NZ_SAUN01000001.1"/>
</dbReference>
<protein>
    <submittedName>
        <fullName evidence="2">Helix-turn-helix protein</fullName>
    </submittedName>
</protein>
<accession>A0A438MIM4</accession>
<reference evidence="2 3" key="1">
    <citation type="submission" date="2019-01" db="EMBL/GenBank/DDBJ databases">
        <title>Sequencing the genomes of 1000 actinobacteria strains.</title>
        <authorList>
            <person name="Klenk H.-P."/>
        </authorList>
    </citation>
    <scope>NUCLEOTIDE SEQUENCE [LARGE SCALE GENOMIC DNA]</scope>
    <source>
        <strain evidence="2 3">DSM 43925</strain>
    </source>
</reference>
<organism evidence="2 3">
    <name type="scientific">Nonomuraea polychroma</name>
    <dbReference type="NCBI Taxonomy" id="46176"/>
    <lineage>
        <taxon>Bacteria</taxon>
        <taxon>Bacillati</taxon>
        <taxon>Actinomycetota</taxon>
        <taxon>Actinomycetes</taxon>
        <taxon>Streptosporangiales</taxon>
        <taxon>Streptosporangiaceae</taxon>
        <taxon>Nonomuraea</taxon>
    </lineage>
</organism>
<dbReference type="Gene3D" id="1.10.260.40">
    <property type="entry name" value="lambda repressor-like DNA-binding domains"/>
    <property type="match status" value="1"/>
</dbReference>
<dbReference type="PROSITE" id="PS50943">
    <property type="entry name" value="HTH_CROC1"/>
    <property type="match status" value="1"/>
</dbReference>
<sequence length="234" mass="26917">MSQDEWAGDLARIIAGEVRRHRQRRGLSAQQLADACEGAGFPIARSVLANFENGRRPTVSVAEVVVLARVLRVPPILLLFPLGQAEMIEIVPGVHATVWDAFDWFVGSAPLHWRKDGKPSSPATTTGKDINVWREEVRPLDLLRENQRYIRQWRHETEITAHQRCAVEEAEDEEVRRWRREAAETHAQIAHQLEYEIARTRKEMRHLGWTAIPPLPDELDHIDVLMQDEPEEIE</sequence>
<evidence type="ECO:0000313" key="2">
    <source>
        <dbReference type="EMBL" id="RVX45760.1"/>
    </source>
</evidence>
<dbReference type="SMART" id="SM00530">
    <property type="entry name" value="HTH_XRE"/>
    <property type="match status" value="1"/>
</dbReference>
<evidence type="ECO:0000313" key="3">
    <source>
        <dbReference type="Proteomes" id="UP000284824"/>
    </source>
</evidence>
<dbReference type="InterPro" id="IPR010982">
    <property type="entry name" value="Lambda_DNA-bd_dom_sf"/>
</dbReference>
<name>A0A438MIM4_9ACTN</name>
<dbReference type="InterPro" id="IPR001387">
    <property type="entry name" value="Cro/C1-type_HTH"/>
</dbReference>
<keyword evidence="3" id="KW-1185">Reference proteome</keyword>
<dbReference type="Proteomes" id="UP000284824">
    <property type="component" value="Unassembled WGS sequence"/>
</dbReference>
<dbReference type="CDD" id="cd00093">
    <property type="entry name" value="HTH_XRE"/>
    <property type="match status" value="1"/>
</dbReference>
<dbReference type="SUPFAM" id="SSF47413">
    <property type="entry name" value="lambda repressor-like DNA-binding domains"/>
    <property type="match status" value="1"/>
</dbReference>
<dbReference type="EMBL" id="SAUN01000001">
    <property type="protein sequence ID" value="RVX45760.1"/>
    <property type="molecule type" value="Genomic_DNA"/>
</dbReference>
<feature type="domain" description="HTH cro/C1-type" evidence="1">
    <location>
        <begin position="18"/>
        <end position="78"/>
    </location>
</feature>